<name>A0A074JFY3_STRSL</name>
<dbReference type="Proteomes" id="UP000027855">
    <property type="component" value="Unassembled WGS sequence"/>
</dbReference>
<protein>
    <submittedName>
        <fullName evidence="1">Uncharacterized protein</fullName>
    </submittedName>
</protein>
<gene>
    <name evidence="1" type="ORF">DL07_03535</name>
</gene>
<sequence length="68" mass="7843">MKKPAFAGFFLSCFRETVSVHPDAFSHLNPNNFVPLIFARRSYSRVIMGIIFACRKKELEVVMGNHLR</sequence>
<dbReference type="AlphaFoldDB" id="A0A074JFY3"/>
<reference evidence="1 2" key="1">
    <citation type="submission" date="2014-04" db="EMBL/GenBank/DDBJ databases">
        <title>Variable characteristics of bacteriocin-producing Streptococcus salivarius strains isolated from Malaysian subjects.</title>
        <authorList>
            <person name="Philip K."/>
            <person name="Barbour A."/>
        </authorList>
    </citation>
    <scope>NUCLEOTIDE SEQUENCE [LARGE SCALE GENOMIC DNA]</scope>
    <source>
        <strain evidence="1 2">NU10</strain>
    </source>
</reference>
<comment type="caution">
    <text evidence="1">The sequence shown here is derived from an EMBL/GenBank/DDBJ whole genome shotgun (WGS) entry which is preliminary data.</text>
</comment>
<dbReference type="EMBL" id="JJMT01000015">
    <property type="protein sequence ID" value="KEO44954.1"/>
    <property type="molecule type" value="Genomic_DNA"/>
</dbReference>
<organism evidence="1 2">
    <name type="scientific">Streptococcus salivarius</name>
    <dbReference type="NCBI Taxonomy" id="1304"/>
    <lineage>
        <taxon>Bacteria</taxon>
        <taxon>Bacillati</taxon>
        <taxon>Bacillota</taxon>
        <taxon>Bacilli</taxon>
        <taxon>Lactobacillales</taxon>
        <taxon>Streptococcaceae</taxon>
        <taxon>Streptococcus</taxon>
    </lineage>
</organism>
<accession>A0A074JFY3</accession>
<evidence type="ECO:0000313" key="2">
    <source>
        <dbReference type="Proteomes" id="UP000027855"/>
    </source>
</evidence>
<proteinExistence type="predicted"/>
<evidence type="ECO:0000313" key="1">
    <source>
        <dbReference type="EMBL" id="KEO44954.1"/>
    </source>
</evidence>